<dbReference type="SUPFAM" id="SSF47203">
    <property type="entry name" value="Acyl-CoA dehydrogenase C-terminal domain-like"/>
    <property type="match status" value="1"/>
</dbReference>
<keyword evidence="3 7" id="KW-0285">Flavoprotein</keyword>
<feature type="domain" description="Acyl-CoA dehydrogenase/oxidase C-terminal" evidence="8">
    <location>
        <begin position="256"/>
        <end position="403"/>
    </location>
</feature>
<proteinExistence type="inferred from homology"/>
<evidence type="ECO:0008006" key="13">
    <source>
        <dbReference type="Google" id="ProtNLM"/>
    </source>
</evidence>
<feature type="domain" description="Acyl-CoA oxidase/dehydrogenase middle" evidence="9">
    <location>
        <begin position="143"/>
        <end position="240"/>
    </location>
</feature>
<comment type="similarity">
    <text evidence="2 7">Belongs to the acyl-CoA dehydrogenase family.</text>
</comment>
<evidence type="ECO:0000313" key="12">
    <source>
        <dbReference type="Proteomes" id="UP000230750"/>
    </source>
</evidence>
<dbReference type="PANTHER" id="PTHR43884:SF12">
    <property type="entry name" value="ISOVALERYL-COA DEHYDROGENASE, MITOCHONDRIAL-RELATED"/>
    <property type="match status" value="1"/>
</dbReference>
<dbReference type="InterPro" id="IPR006089">
    <property type="entry name" value="Acyl-CoA_DH_CS"/>
</dbReference>
<evidence type="ECO:0000256" key="4">
    <source>
        <dbReference type="ARBA" id="ARBA00022827"/>
    </source>
</evidence>
<evidence type="ECO:0000313" key="11">
    <source>
        <dbReference type="EMBL" id="PIK36192.1"/>
    </source>
</evidence>
<dbReference type="InterPro" id="IPR046373">
    <property type="entry name" value="Acyl-CoA_Oxase/DH_mid-dom_sf"/>
</dbReference>
<dbReference type="EMBL" id="MRZV01001722">
    <property type="protein sequence ID" value="PIK36192.1"/>
    <property type="molecule type" value="Genomic_DNA"/>
</dbReference>
<dbReference type="GO" id="GO:0003995">
    <property type="term" value="F:acyl-CoA dehydrogenase activity"/>
    <property type="evidence" value="ECO:0007669"/>
    <property type="project" value="InterPro"/>
</dbReference>
<dbReference type="PANTHER" id="PTHR43884">
    <property type="entry name" value="ACYL-COA DEHYDROGENASE"/>
    <property type="match status" value="1"/>
</dbReference>
<dbReference type="InterPro" id="IPR009100">
    <property type="entry name" value="AcylCoA_DH/oxidase_NM_dom_sf"/>
</dbReference>
<evidence type="ECO:0000256" key="5">
    <source>
        <dbReference type="ARBA" id="ARBA00023002"/>
    </source>
</evidence>
<dbReference type="InterPro" id="IPR013786">
    <property type="entry name" value="AcylCoA_DH/ox_N"/>
</dbReference>
<dbReference type="FunFam" id="2.40.110.10:FF:000002">
    <property type="entry name" value="Acyl-CoA dehydrogenase fadE12"/>
    <property type="match status" value="1"/>
</dbReference>
<dbReference type="Proteomes" id="UP000230750">
    <property type="component" value="Unassembled WGS sequence"/>
</dbReference>
<evidence type="ECO:0000259" key="8">
    <source>
        <dbReference type="Pfam" id="PF00441"/>
    </source>
</evidence>
<dbReference type="Gene3D" id="1.20.140.10">
    <property type="entry name" value="Butyryl-CoA Dehydrogenase, subunit A, domain 3"/>
    <property type="match status" value="1"/>
</dbReference>
<evidence type="ECO:0000256" key="6">
    <source>
        <dbReference type="ARBA" id="ARBA00049552"/>
    </source>
</evidence>
<evidence type="ECO:0000256" key="7">
    <source>
        <dbReference type="RuleBase" id="RU362125"/>
    </source>
</evidence>
<dbReference type="Gene3D" id="2.40.110.10">
    <property type="entry name" value="Butyryl-CoA Dehydrogenase, subunit A, domain 2"/>
    <property type="match status" value="1"/>
</dbReference>
<dbReference type="AlphaFoldDB" id="A0A2G8JKB1"/>
<keyword evidence="12" id="KW-1185">Reference proteome</keyword>
<dbReference type="InterPro" id="IPR009075">
    <property type="entry name" value="AcylCo_DH/oxidase_C"/>
</dbReference>
<dbReference type="Pfam" id="PF00441">
    <property type="entry name" value="Acyl-CoA_dh_1"/>
    <property type="match status" value="1"/>
</dbReference>
<comment type="cofactor">
    <cofactor evidence="1 7">
        <name>FAD</name>
        <dbReference type="ChEBI" id="CHEBI:57692"/>
    </cofactor>
</comment>
<dbReference type="FunFam" id="1.20.140.10:FF:000001">
    <property type="entry name" value="Acyl-CoA dehydrogenase"/>
    <property type="match status" value="1"/>
</dbReference>
<reference evidence="11 12" key="1">
    <citation type="journal article" date="2017" name="PLoS Biol.">
        <title>The sea cucumber genome provides insights into morphological evolution and visceral regeneration.</title>
        <authorList>
            <person name="Zhang X."/>
            <person name="Sun L."/>
            <person name="Yuan J."/>
            <person name="Sun Y."/>
            <person name="Gao Y."/>
            <person name="Zhang L."/>
            <person name="Li S."/>
            <person name="Dai H."/>
            <person name="Hamel J.F."/>
            <person name="Liu C."/>
            <person name="Yu Y."/>
            <person name="Liu S."/>
            <person name="Lin W."/>
            <person name="Guo K."/>
            <person name="Jin S."/>
            <person name="Xu P."/>
            <person name="Storey K.B."/>
            <person name="Huan P."/>
            <person name="Zhang T."/>
            <person name="Zhou Y."/>
            <person name="Zhang J."/>
            <person name="Lin C."/>
            <person name="Li X."/>
            <person name="Xing L."/>
            <person name="Huo D."/>
            <person name="Sun M."/>
            <person name="Wang L."/>
            <person name="Mercier A."/>
            <person name="Li F."/>
            <person name="Yang H."/>
            <person name="Xiang J."/>
        </authorList>
    </citation>
    <scope>NUCLEOTIDE SEQUENCE [LARGE SCALE GENOMIC DNA]</scope>
    <source>
        <strain evidence="11">Shaxun</strain>
        <tissue evidence="11">Muscle</tissue>
    </source>
</reference>
<evidence type="ECO:0000256" key="1">
    <source>
        <dbReference type="ARBA" id="ARBA00001974"/>
    </source>
</evidence>
<evidence type="ECO:0000256" key="2">
    <source>
        <dbReference type="ARBA" id="ARBA00009347"/>
    </source>
</evidence>
<dbReference type="InterPro" id="IPR006091">
    <property type="entry name" value="Acyl-CoA_Oxase/DH_mid-dom"/>
</dbReference>
<name>A0A2G8JKB1_STIJA</name>
<dbReference type="STRING" id="307972.A0A2G8JKB1"/>
<evidence type="ECO:0000259" key="10">
    <source>
        <dbReference type="Pfam" id="PF02771"/>
    </source>
</evidence>
<evidence type="ECO:0000256" key="3">
    <source>
        <dbReference type="ARBA" id="ARBA00022630"/>
    </source>
</evidence>
<comment type="catalytic activity">
    <reaction evidence="6">
        <text>(2S)-2-methylbutanoyl-CoA + oxidized [electron-transfer flavoprotein] + H(+) = (2E)-2-methylbut-2-enoyl-CoA + reduced [electron-transfer flavoprotein]</text>
        <dbReference type="Rhea" id="RHEA:48256"/>
        <dbReference type="Rhea" id="RHEA-COMP:10685"/>
        <dbReference type="Rhea" id="RHEA-COMP:10686"/>
        <dbReference type="ChEBI" id="CHEBI:15378"/>
        <dbReference type="ChEBI" id="CHEBI:57337"/>
        <dbReference type="ChEBI" id="CHEBI:57692"/>
        <dbReference type="ChEBI" id="CHEBI:58307"/>
        <dbReference type="ChEBI" id="CHEBI:88166"/>
    </reaction>
    <physiologicalReaction direction="left-to-right" evidence="6">
        <dbReference type="Rhea" id="RHEA:48257"/>
    </physiologicalReaction>
</comment>
<dbReference type="PROSITE" id="PS00072">
    <property type="entry name" value="ACYL_COA_DH_1"/>
    <property type="match status" value="1"/>
</dbReference>
<dbReference type="InterPro" id="IPR036250">
    <property type="entry name" value="AcylCo_DH-like_C"/>
</dbReference>
<dbReference type="Pfam" id="PF02770">
    <property type="entry name" value="Acyl-CoA_dh_M"/>
    <property type="match status" value="1"/>
</dbReference>
<dbReference type="Gene3D" id="1.10.540.10">
    <property type="entry name" value="Acyl-CoA dehydrogenase/oxidase, N-terminal domain"/>
    <property type="match status" value="1"/>
</dbReference>
<organism evidence="11 12">
    <name type="scientific">Stichopus japonicus</name>
    <name type="common">Sea cucumber</name>
    <dbReference type="NCBI Taxonomy" id="307972"/>
    <lineage>
        <taxon>Eukaryota</taxon>
        <taxon>Metazoa</taxon>
        <taxon>Echinodermata</taxon>
        <taxon>Eleutherozoa</taxon>
        <taxon>Echinozoa</taxon>
        <taxon>Holothuroidea</taxon>
        <taxon>Aspidochirotacea</taxon>
        <taxon>Aspidochirotida</taxon>
        <taxon>Stichopodidae</taxon>
        <taxon>Apostichopus</taxon>
    </lineage>
</organism>
<accession>A0A2G8JKB1</accession>
<comment type="caution">
    <text evidence="11">The sequence shown here is derived from an EMBL/GenBank/DDBJ whole genome shotgun (WGS) entry which is preliminary data.</text>
</comment>
<dbReference type="OrthoDB" id="10254877at2759"/>
<protein>
    <recommendedName>
        <fullName evidence="13">Long-chain specific acyl-CoA dehydrogenase, mitochondrial</fullName>
    </recommendedName>
</protein>
<dbReference type="Pfam" id="PF02771">
    <property type="entry name" value="Acyl-CoA_dh_N"/>
    <property type="match status" value="1"/>
</dbReference>
<evidence type="ECO:0000259" key="9">
    <source>
        <dbReference type="Pfam" id="PF02770"/>
    </source>
</evidence>
<dbReference type="InterPro" id="IPR037069">
    <property type="entry name" value="AcylCoA_DH/ox_N_sf"/>
</dbReference>
<dbReference type="SUPFAM" id="SSF56645">
    <property type="entry name" value="Acyl-CoA dehydrogenase NM domain-like"/>
    <property type="match status" value="1"/>
</dbReference>
<gene>
    <name evidence="11" type="ORF">BSL78_26973</name>
</gene>
<keyword evidence="5 7" id="KW-0560">Oxidoreductase</keyword>
<dbReference type="GO" id="GO:0050660">
    <property type="term" value="F:flavin adenine dinucleotide binding"/>
    <property type="evidence" value="ECO:0007669"/>
    <property type="project" value="InterPro"/>
</dbReference>
<keyword evidence="4 7" id="KW-0274">FAD</keyword>
<sequence length="407" mass="45236">MAASFIQRNGQFFLNVSKQFSCCYDAGCRSLLKGRYYTIVASPILQQIKKRWERQGYVDKEVFWRKLGAQGYLGVDVPTDLGGVGGDFITSTIVIEEQVYQHFIGTNVVAHSDLTMPYIVSYGTPEQKSKYIPGMVSGEIVGAIALTEPSAGSDLQGMKTYAKKKGDDWILNGSKVFITNGYLADLTVVAAITDLESTKRAHAMSLFLVETGTPGFTKSKPLKKMGANLTDTGELFFDDVRLPLSALLSGEEGLHKGFYRLMNQLPRERLMLGLCSQAMAETVFETTRDYVRQRKAFGKTLSKLQTIQHRLAALKTKICMNRAFIDMGIQMYQEGRLDSTTASMIKLSTTEMVNRVCDEGVQLHGGYGYMREYPVARALYSARAMPIVGGTNEIMKELIARDIVSEK</sequence>
<feature type="domain" description="Acyl-CoA dehydrogenase/oxidase N-terminal" evidence="10">
    <location>
        <begin position="47"/>
        <end position="139"/>
    </location>
</feature>